<proteinExistence type="predicted"/>
<sequence length="70" mass="8223">MLKMQLIVKEELMGRASDPHGDPVFNNHDLNMDVLYRTGHPYMYSPLSFNKHERFTPHVFYFNQGGDKPI</sequence>
<protein>
    <submittedName>
        <fullName evidence="1">Uncharacterized protein</fullName>
    </submittedName>
</protein>
<gene>
    <name evidence="1" type="ORF">QN277_014238</name>
</gene>
<reference evidence="1" key="1">
    <citation type="submission" date="2023-10" db="EMBL/GenBank/DDBJ databases">
        <title>Chromosome-level genome of the transformable northern wattle, Acacia crassicarpa.</title>
        <authorList>
            <person name="Massaro I."/>
            <person name="Sinha N.R."/>
            <person name="Poethig S."/>
            <person name="Leichty A.R."/>
        </authorList>
    </citation>
    <scope>NUCLEOTIDE SEQUENCE</scope>
    <source>
        <strain evidence="1">Acra3RX</strain>
        <tissue evidence="1">Leaf</tissue>
    </source>
</reference>
<comment type="caution">
    <text evidence="1">The sequence shown here is derived from an EMBL/GenBank/DDBJ whole genome shotgun (WGS) entry which is preliminary data.</text>
</comment>
<dbReference type="AlphaFoldDB" id="A0AAE1TGL4"/>
<accession>A0AAE1TGL4</accession>
<dbReference type="EMBL" id="JAWXYG010000002">
    <property type="protein sequence ID" value="KAK4282919.1"/>
    <property type="molecule type" value="Genomic_DNA"/>
</dbReference>
<evidence type="ECO:0000313" key="2">
    <source>
        <dbReference type="Proteomes" id="UP001293593"/>
    </source>
</evidence>
<keyword evidence="2" id="KW-1185">Reference proteome</keyword>
<evidence type="ECO:0000313" key="1">
    <source>
        <dbReference type="EMBL" id="KAK4282919.1"/>
    </source>
</evidence>
<organism evidence="1 2">
    <name type="scientific">Acacia crassicarpa</name>
    <name type="common">northern wattle</name>
    <dbReference type="NCBI Taxonomy" id="499986"/>
    <lineage>
        <taxon>Eukaryota</taxon>
        <taxon>Viridiplantae</taxon>
        <taxon>Streptophyta</taxon>
        <taxon>Embryophyta</taxon>
        <taxon>Tracheophyta</taxon>
        <taxon>Spermatophyta</taxon>
        <taxon>Magnoliopsida</taxon>
        <taxon>eudicotyledons</taxon>
        <taxon>Gunneridae</taxon>
        <taxon>Pentapetalae</taxon>
        <taxon>rosids</taxon>
        <taxon>fabids</taxon>
        <taxon>Fabales</taxon>
        <taxon>Fabaceae</taxon>
        <taxon>Caesalpinioideae</taxon>
        <taxon>mimosoid clade</taxon>
        <taxon>Acacieae</taxon>
        <taxon>Acacia</taxon>
    </lineage>
</organism>
<dbReference type="Proteomes" id="UP001293593">
    <property type="component" value="Unassembled WGS sequence"/>
</dbReference>
<name>A0AAE1TGL4_9FABA</name>